<dbReference type="AlphaFoldDB" id="A0A0U1M9A2"/>
<evidence type="ECO:0000313" key="2">
    <source>
        <dbReference type="EMBL" id="CRG91621.1"/>
    </source>
</evidence>
<dbReference type="Proteomes" id="UP000054383">
    <property type="component" value="Unassembled WGS sequence"/>
</dbReference>
<dbReference type="CDD" id="cd05399">
    <property type="entry name" value="NT_Rel-Spo_like"/>
    <property type="match status" value="1"/>
</dbReference>
<name>A0A0U1M9A2_TALIS</name>
<dbReference type="InterPro" id="IPR043519">
    <property type="entry name" value="NT_sf"/>
</dbReference>
<dbReference type="GO" id="GO:0015969">
    <property type="term" value="P:guanosine tetraphosphate metabolic process"/>
    <property type="evidence" value="ECO:0007669"/>
    <property type="project" value="InterPro"/>
</dbReference>
<evidence type="ECO:0000259" key="1">
    <source>
        <dbReference type="SMART" id="SM00954"/>
    </source>
</evidence>
<dbReference type="OMA" id="RCIHEAH"/>
<dbReference type="Gene3D" id="3.30.460.10">
    <property type="entry name" value="Beta Polymerase, domain 2"/>
    <property type="match status" value="1"/>
</dbReference>
<dbReference type="PANTHER" id="PTHR41773">
    <property type="entry name" value="GTP PYROPHOSPHATASE-RELATED"/>
    <property type="match status" value="1"/>
</dbReference>
<organism evidence="2 3">
    <name type="scientific">Talaromyces islandicus</name>
    <name type="common">Penicillium islandicum</name>
    <dbReference type="NCBI Taxonomy" id="28573"/>
    <lineage>
        <taxon>Eukaryota</taxon>
        <taxon>Fungi</taxon>
        <taxon>Dikarya</taxon>
        <taxon>Ascomycota</taxon>
        <taxon>Pezizomycotina</taxon>
        <taxon>Eurotiomycetes</taxon>
        <taxon>Eurotiomycetidae</taxon>
        <taxon>Eurotiales</taxon>
        <taxon>Trichocomaceae</taxon>
        <taxon>Talaromyces</taxon>
        <taxon>Talaromyces sect. Islandici</taxon>
    </lineage>
</organism>
<dbReference type="SMART" id="SM00954">
    <property type="entry name" value="RelA_SpoT"/>
    <property type="match status" value="1"/>
</dbReference>
<dbReference type="STRING" id="28573.A0A0U1M9A2"/>
<protein>
    <recommendedName>
        <fullName evidence="1">RelA/SpoT domain-containing protein</fullName>
    </recommendedName>
</protein>
<dbReference type="SUPFAM" id="SSF81301">
    <property type="entry name" value="Nucleotidyltransferase"/>
    <property type="match status" value="1"/>
</dbReference>
<accession>A0A0U1M9A2</accession>
<sequence>MGSVQTRSAVDKFLETWEESYDHYNKRAKDTEKFCRETLKSHAIQCNVTSRAKNVDSLKAKLYARQTEKNFVYQSREEIIEDITDLSGVRIALYWPNDQEKVDRILKDTMHIEKIKEVNDRVQKKDQTGDQQRKRRFEWYSAKHYIVSVDPDHQKGGPKTKKVEIQLVSVLRNALAEVEHNLVYKPLSGPVSREEHNIIDALSGVVHMAECFLAQLWDSQVEKSTASTGPFKNIYALGLCFSGLVEENYGQKVADLGSLRPLMQLLAKNSLDTPLQLGKLLLQAKDKRDEFEKAYEGMRPSMSVGIIDHILFDGTGVGDPAPKEKLQMIYSTFIWLDELFAPATVWQEKLLSQRCIHEAHDYLPWLGHVDTQELLEDNTKFNDDVTMKIDHIWNWLDHHPERSVQLAFRLCKRGIVRDVKTEYYLFDRAFQIVGDLLSNTV</sequence>
<proteinExistence type="predicted"/>
<dbReference type="InterPro" id="IPR007685">
    <property type="entry name" value="RelA_SpoT"/>
</dbReference>
<evidence type="ECO:0000313" key="3">
    <source>
        <dbReference type="Proteomes" id="UP000054383"/>
    </source>
</evidence>
<dbReference type="OrthoDB" id="4218265at2759"/>
<reference evidence="2 3" key="1">
    <citation type="submission" date="2015-04" db="EMBL/GenBank/DDBJ databases">
        <authorList>
            <person name="Syromyatnikov M.Y."/>
            <person name="Popov V.N."/>
        </authorList>
    </citation>
    <scope>NUCLEOTIDE SEQUENCE [LARGE SCALE GENOMIC DNA]</scope>
    <source>
        <strain evidence="2">WF-38-12</strain>
    </source>
</reference>
<gene>
    <name evidence="2" type="ORF">PISL3812_08671</name>
</gene>
<keyword evidence="3" id="KW-1185">Reference proteome</keyword>
<feature type="domain" description="RelA/SpoT" evidence="1">
    <location>
        <begin position="50"/>
        <end position="190"/>
    </location>
</feature>
<dbReference type="EMBL" id="CVMT01000010">
    <property type="protein sequence ID" value="CRG91621.1"/>
    <property type="molecule type" value="Genomic_DNA"/>
</dbReference>
<dbReference type="Pfam" id="PF04607">
    <property type="entry name" value="RelA_SpoT"/>
    <property type="match status" value="1"/>
</dbReference>
<dbReference type="PANTHER" id="PTHR41773:SF1">
    <property type="entry name" value="RELA_SPOT DOMAIN-CONTAINING PROTEIN"/>
    <property type="match status" value="1"/>
</dbReference>